<gene>
    <name evidence="11" type="ORF">GCM10017056_43270</name>
</gene>
<feature type="transmembrane region" description="Helical" evidence="9">
    <location>
        <begin position="12"/>
        <end position="32"/>
    </location>
</feature>
<evidence type="ECO:0000259" key="10">
    <source>
        <dbReference type="Pfam" id="PF04290"/>
    </source>
</evidence>
<dbReference type="InterPro" id="IPR055348">
    <property type="entry name" value="DctQ"/>
</dbReference>
<keyword evidence="3" id="KW-1003">Cell membrane</keyword>
<evidence type="ECO:0000256" key="7">
    <source>
        <dbReference type="ARBA" id="ARBA00023136"/>
    </source>
</evidence>
<keyword evidence="7 9" id="KW-0472">Membrane</keyword>
<dbReference type="GO" id="GO:0005886">
    <property type="term" value="C:plasma membrane"/>
    <property type="evidence" value="ECO:0007669"/>
    <property type="project" value="UniProtKB-SubCell"/>
</dbReference>
<keyword evidence="5 9" id="KW-0812">Transmembrane</keyword>
<dbReference type="InterPro" id="IPR007387">
    <property type="entry name" value="TRAP_DctQ"/>
</dbReference>
<comment type="subcellular location">
    <subcellularLocation>
        <location evidence="1 9">Cell inner membrane</location>
        <topology evidence="1 9">Multi-pass membrane protein</topology>
    </subcellularLocation>
</comment>
<name>A0A8J3M9F5_9RHOB</name>
<feature type="transmembrane region" description="Helical" evidence="9">
    <location>
        <begin position="93"/>
        <end position="112"/>
    </location>
</feature>
<keyword evidence="2 9" id="KW-0813">Transport</keyword>
<evidence type="ECO:0000256" key="2">
    <source>
        <dbReference type="ARBA" id="ARBA00022448"/>
    </source>
</evidence>
<protein>
    <recommendedName>
        <fullName evidence="9">TRAP transporter small permease protein</fullName>
    </recommendedName>
</protein>
<feature type="transmembrane region" description="Helical" evidence="9">
    <location>
        <begin position="44"/>
        <end position="66"/>
    </location>
</feature>
<dbReference type="Proteomes" id="UP000626220">
    <property type="component" value="Unassembled WGS sequence"/>
</dbReference>
<comment type="caution">
    <text evidence="11">The sequence shown here is derived from an EMBL/GenBank/DDBJ whole genome shotgun (WGS) entry which is preliminary data.</text>
</comment>
<evidence type="ECO:0000256" key="4">
    <source>
        <dbReference type="ARBA" id="ARBA00022519"/>
    </source>
</evidence>
<keyword evidence="4 9" id="KW-0997">Cell inner membrane</keyword>
<dbReference type="GO" id="GO:0015740">
    <property type="term" value="P:C4-dicarboxylate transport"/>
    <property type="evidence" value="ECO:0007669"/>
    <property type="project" value="TreeGrafter"/>
</dbReference>
<keyword evidence="6 9" id="KW-1133">Transmembrane helix</keyword>
<comment type="similarity">
    <text evidence="8 9">Belongs to the TRAP transporter small permease family.</text>
</comment>
<dbReference type="GO" id="GO:0022857">
    <property type="term" value="F:transmembrane transporter activity"/>
    <property type="evidence" value="ECO:0007669"/>
    <property type="project" value="UniProtKB-UniRule"/>
</dbReference>
<comment type="subunit">
    <text evidence="9">The complex comprises the extracytoplasmic solute receptor protein and the two transmembrane proteins.</text>
</comment>
<feature type="transmembrane region" description="Helical" evidence="9">
    <location>
        <begin position="138"/>
        <end position="157"/>
    </location>
</feature>
<dbReference type="AlphaFoldDB" id="A0A8J3M9F5"/>
<dbReference type="Pfam" id="PF04290">
    <property type="entry name" value="DctQ"/>
    <property type="match status" value="1"/>
</dbReference>
<accession>A0A8J3M9F5</accession>
<sequence length="172" mass="19008">MGLTFRLLGRVIDLTTLVAGLALVLMMTHIAIDVVAKYIFQVPMPGTITVVSNYYMILVAFLPLAFAERRNGQISVEVVTAALPMRTQRGLNVAGMVFCLLVFSALAWQGWIEAGRAQQVGSFEIEQNTKLLTWPARYLLPLGCGLIALTLVAKIWVALTRRPPQSLDEPFF</sequence>
<dbReference type="PANTHER" id="PTHR35011">
    <property type="entry name" value="2,3-DIKETO-L-GULONATE TRAP TRANSPORTER SMALL PERMEASE PROTEIN YIAM"/>
    <property type="match status" value="1"/>
</dbReference>
<comment type="function">
    <text evidence="9">Part of the tripartite ATP-independent periplasmic (TRAP) transport system.</text>
</comment>
<proteinExistence type="inferred from homology"/>
<evidence type="ECO:0000256" key="9">
    <source>
        <dbReference type="RuleBase" id="RU369079"/>
    </source>
</evidence>
<reference evidence="11" key="2">
    <citation type="submission" date="2020-09" db="EMBL/GenBank/DDBJ databases">
        <authorList>
            <person name="Sun Q."/>
            <person name="Kim S."/>
        </authorList>
    </citation>
    <scope>NUCLEOTIDE SEQUENCE</scope>
    <source>
        <strain evidence="11">KCTC 42650</strain>
    </source>
</reference>
<dbReference type="PANTHER" id="PTHR35011:SF10">
    <property type="entry name" value="TRAP TRANSPORTER SMALL PERMEASE PROTEIN"/>
    <property type="match status" value="1"/>
</dbReference>
<evidence type="ECO:0000256" key="1">
    <source>
        <dbReference type="ARBA" id="ARBA00004429"/>
    </source>
</evidence>
<keyword evidence="12" id="KW-1185">Reference proteome</keyword>
<evidence type="ECO:0000256" key="6">
    <source>
        <dbReference type="ARBA" id="ARBA00022989"/>
    </source>
</evidence>
<evidence type="ECO:0000313" key="11">
    <source>
        <dbReference type="EMBL" id="GHF67369.1"/>
    </source>
</evidence>
<evidence type="ECO:0000313" key="12">
    <source>
        <dbReference type="Proteomes" id="UP000626220"/>
    </source>
</evidence>
<feature type="domain" description="Tripartite ATP-independent periplasmic transporters DctQ component" evidence="10">
    <location>
        <begin position="26"/>
        <end position="160"/>
    </location>
</feature>
<reference evidence="11" key="1">
    <citation type="journal article" date="2014" name="Int. J. Syst. Evol. Microbiol.">
        <title>Complete genome sequence of Corynebacterium casei LMG S-19264T (=DSM 44701T), isolated from a smear-ripened cheese.</title>
        <authorList>
            <consortium name="US DOE Joint Genome Institute (JGI-PGF)"/>
            <person name="Walter F."/>
            <person name="Albersmeier A."/>
            <person name="Kalinowski J."/>
            <person name="Ruckert C."/>
        </authorList>
    </citation>
    <scope>NUCLEOTIDE SEQUENCE</scope>
    <source>
        <strain evidence="11">KCTC 42650</strain>
    </source>
</reference>
<dbReference type="RefSeq" id="WP_189682212.1">
    <property type="nucleotide sequence ID" value="NZ_BNCJ01000019.1"/>
</dbReference>
<organism evidence="11 12">
    <name type="scientific">Seohaeicola zhoushanensis</name>
    <dbReference type="NCBI Taxonomy" id="1569283"/>
    <lineage>
        <taxon>Bacteria</taxon>
        <taxon>Pseudomonadati</taxon>
        <taxon>Pseudomonadota</taxon>
        <taxon>Alphaproteobacteria</taxon>
        <taxon>Rhodobacterales</taxon>
        <taxon>Roseobacteraceae</taxon>
        <taxon>Seohaeicola</taxon>
    </lineage>
</organism>
<evidence type="ECO:0000256" key="5">
    <source>
        <dbReference type="ARBA" id="ARBA00022692"/>
    </source>
</evidence>
<evidence type="ECO:0000256" key="8">
    <source>
        <dbReference type="ARBA" id="ARBA00038436"/>
    </source>
</evidence>
<evidence type="ECO:0000256" key="3">
    <source>
        <dbReference type="ARBA" id="ARBA00022475"/>
    </source>
</evidence>
<dbReference type="EMBL" id="BNCJ01000019">
    <property type="protein sequence ID" value="GHF67369.1"/>
    <property type="molecule type" value="Genomic_DNA"/>
</dbReference>